<dbReference type="SMART" id="SM00014">
    <property type="entry name" value="acidPPc"/>
    <property type="match status" value="1"/>
</dbReference>
<dbReference type="EMBL" id="MH813488">
    <property type="protein sequence ID" value="QFF92436.1"/>
    <property type="molecule type" value="Genomic_DNA"/>
</dbReference>
<keyword evidence="1" id="KW-0472">Membrane</keyword>
<dbReference type="AlphaFoldDB" id="A0A5J6SG33"/>
<evidence type="ECO:0000259" key="2">
    <source>
        <dbReference type="SMART" id="SM00014"/>
    </source>
</evidence>
<dbReference type="CDD" id="cd03392">
    <property type="entry name" value="PAP2_like_2"/>
    <property type="match status" value="1"/>
</dbReference>
<organism evidence="4">
    <name type="scientific">Rathayibacter iranicus</name>
    <dbReference type="NCBI Taxonomy" id="59737"/>
    <lineage>
        <taxon>Bacteria</taxon>
        <taxon>Bacillati</taxon>
        <taxon>Actinomycetota</taxon>
        <taxon>Actinomycetes</taxon>
        <taxon>Micrococcales</taxon>
        <taxon>Microbacteriaceae</taxon>
        <taxon>Rathayibacter</taxon>
    </lineage>
</organism>
<accession>A0A5J6SG33</accession>
<dbReference type="Gene3D" id="1.20.144.10">
    <property type="entry name" value="Phosphatidic acid phosphatase type 2/haloperoxidase"/>
    <property type="match status" value="2"/>
</dbReference>
<feature type="transmembrane region" description="Helical" evidence="1">
    <location>
        <begin position="105"/>
        <end position="125"/>
    </location>
</feature>
<dbReference type="InterPro" id="IPR000326">
    <property type="entry name" value="PAP2/HPO"/>
</dbReference>
<feature type="transmembrane region" description="Helical" evidence="1">
    <location>
        <begin position="152"/>
        <end position="172"/>
    </location>
</feature>
<dbReference type="KEGG" id="ria:C7V51_00480"/>
<feature type="transmembrane region" description="Helical" evidence="1">
    <location>
        <begin position="34"/>
        <end position="54"/>
    </location>
</feature>
<evidence type="ECO:0000256" key="1">
    <source>
        <dbReference type="SAM" id="Phobius"/>
    </source>
</evidence>
<evidence type="ECO:0000313" key="5">
    <source>
        <dbReference type="Proteomes" id="UP000283946"/>
    </source>
</evidence>
<dbReference type="EMBL" id="CP028130">
    <property type="protein sequence ID" value="AZZ54533.1"/>
    <property type="molecule type" value="Genomic_DNA"/>
</dbReference>
<evidence type="ECO:0000313" key="3">
    <source>
        <dbReference type="EMBL" id="AZZ54533.1"/>
    </source>
</evidence>
<feature type="domain" description="Phosphatidic acid phosphatase type 2/haloperoxidase" evidence="2">
    <location>
        <begin position="109"/>
        <end position="222"/>
    </location>
</feature>
<name>A0A5J6SG33_9MICO</name>
<feature type="transmembrane region" description="Helical" evidence="1">
    <location>
        <begin position="207"/>
        <end position="224"/>
    </location>
</feature>
<dbReference type="InterPro" id="IPR036938">
    <property type="entry name" value="PAP2/HPO_sf"/>
</dbReference>
<sequence length="243" mass="25499">MMGSRLHSLRLTRSPCLPLCAASSTRAVDHHLSAAAWSIVVGALPIILLCAVHGEVSFVCRAHTLASADSDVYQAATFMTNVGSPMCSLALSAVCVLLSMVAARFRLSAGIAIASVAAARLGVYFKEAVGRPRPNCGPSTGLDAVPGYSFPSGHAITITVICGSAALIGVPLMRGRRRLVFATSLAILWATVSWSRVILGVHFPSDVLAGQAIGLAFVFIVTGADRAYDDRHSTKFCEKGMIK</sequence>
<gene>
    <name evidence="4" type="primary">tunL</name>
    <name evidence="3" type="ORF">C7V51_00480</name>
</gene>
<feature type="transmembrane region" description="Helical" evidence="1">
    <location>
        <begin position="179"/>
        <end position="201"/>
    </location>
</feature>
<reference evidence="4" key="2">
    <citation type="submission" date="2018-08" db="EMBL/GenBank/DDBJ databases">
        <title>Conservation of the tunicamycin-related biosynthetic gene cluster in the select agent Rathayibacter toxicus, and its identification in other Rathayibacter species.</title>
        <authorList>
            <person name="Tancos M.A."/>
            <person name="Sechler A.J."/>
            <person name="Davis E.W.Jr."/>
            <person name="Chang J.H."/>
            <person name="Rogers E.E."/>
        </authorList>
    </citation>
    <scope>NUCLEOTIDE SEQUENCE</scope>
    <source>
        <strain evidence="4">FH6</strain>
    </source>
</reference>
<feature type="transmembrane region" description="Helical" evidence="1">
    <location>
        <begin position="74"/>
        <end position="98"/>
    </location>
</feature>
<proteinExistence type="predicted"/>
<reference evidence="3 5" key="1">
    <citation type="submission" date="2018-03" db="EMBL/GenBank/DDBJ databases">
        <title>Bacteriophage NCPPB3778 and a type I-E CRISPR drive the evolution of the US Biological Select Agent, Rathayibacter toxicus.</title>
        <authorList>
            <person name="Davis E.W.II."/>
            <person name="Tabima J.F."/>
            <person name="Weisberg A.J."/>
            <person name="Dantas Lopes L."/>
            <person name="Wiseman M.S."/>
            <person name="Wiseman M.S."/>
            <person name="Pupko T."/>
            <person name="Belcher M.S."/>
            <person name="Sechler A.J."/>
            <person name="Tancos M.A."/>
            <person name="Schroeder B.K."/>
            <person name="Murray T.D."/>
            <person name="Luster D.G."/>
            <person name="Schneider W.L."/>
            <person name="Rogers E."/>
            <person name="Andreote F.D."/>
            <person name="Grunwald N.J."/>
            <person name="Putnam M.L."/>
            <person name="Chang J.H."/>
        </authorList>
    </citation>
    <scope>NUCLEOTIDE SEQUENCE [LARGE SCALE GENOMIC DNA]</scope>
    <source>
        <strain evidence="3 5">NCCPB 2253</strain>
    </source>
</reference>
<keyword evidence="1" id="KW-1133">Transmembrane helix</keyword>
<dbReference type="PANTHER" id="PTHR14969:SF13">
    <property type="entry name" value="AT30094P"/>
    <property type="match status" value="1"/>
</dbReference>
<protein>
    <submittedName>
        <fullName evidence="3">PAP2 family protein</fullName>
    </submittedName>
    <submittedName>
        <fullName evidence="4">Phosphatidylglycerophosphatase B</fullName>
    </submittedName>
</protein>
<keyword evidence="1" id="KW-0812">Transmembrane</keyword>
<dbReference type="Pfam" id="PF01569">
    <property type="entry name" value="PAP2"/>
    <property type="match status" value="1"/>
</dbReference>
<evidence type="ECO:0000313" key="4">
    <source>
        <dbReference type="EMBL" id="QFF92436.1"/>
    </source>
</evidence>
<dbReference type="SUPFAM" id="SSF48317">
    <property type="entry name" value="Acid phosphatase/Vanadium-dependent haloperoxidase"/>
    <property type="match status" value="1"/>
</dbReference>
<dbReference type="PANTHER" id="PTHR14969">
    <property type="entry name" value="SPHINGOSINE-1-PHOSPHATE PHOSPHOHYDROLASE"/>
    <property type="match status" value="1"/>
</dbReference>
<dbReference type="Proteomes" id="UP000283946">
    <property type="component" value="Chromosome"/>
</dbReference>